<feature type="region of interest" description="Disordered" evidence="1">
    <location>
        <begin position="98"/>
        <end position="125"/>
    </location>
</feature>
<feature type="region of interest" description="Disordered" evidence="1">
    <location>
        <begin position="1"/>
        <end position="83"/>
    </location>
</feature>
<feature type="region of interest" description="Disordered" evidence="1">
    <location>
        <begin position="191"/>
        <end position="238"/>
    </location>
</feature>
<feature type="compositionally biased region" description="Low complexity" evidence="1">
    <location>
        <begin position="150"/>
        <end position="164"/>
    </location>
</feature>
<dbReference type="Pfam" id="PF12118">
    <property type="entry name" value="SprA-related"/>
    <property type="match status" value="1"/>
</dbReference>
<dbReference type="AlphaFoldDB" id="A0Y8V3"/>
<reference evidence="2 3" key="1">
    <citation type="journal article" date="2010" name="J. Bacteriol.">
        <title>Genome sequence of the oligotrophic marine Gammaproteobacterium HTCC2143, isolated from the Oregon Coast.</title>
        <authorList>
            <person name="Oh H.M."/>
            <person name="Kang I."/>
            <person name="Ferriera S."/>
            <person name="Giovannoni S.J."/>
            <person name="Cho J.C."/>
        </authorList>
    </citation>
    <scope>NUCLEOTIDE SEQUENCE [LARGE SCALE GENOMIC DNA]</scope>
    <source>
        <strain evidence="2 3">HTCC2143</strain>
    </source>
</reference>
<dbReference type="EMBL" id="AAVT01000001">
    <property type="protein sequence ID" value="EAW32557.1"/>
    <property type="molecule type" value="Genomic_DNA"/>
</dbReference>
<gene>
    <name evidence="2" type="ORF">GP2143_14916</name>
</gene>
<evidence type="ECO:0000313" key="2">
    <source>
        <dbReference type="EMBL" id="EAW32557.1"/>
    </source>
</evidence>
<dbReference type="OrthoDB" id="9812722at2"/>
<protein>
    <recommendedName>
        <fullName evidence="4">SrpA-related protein</fullName>
    </recommendedName>
</protein>
<dbReference type="STRING" id="247633.GP2143_14916"/>
<proteinExistence type="predicted"/>
<organism evidence="2 3">
    <name type="scientific">marine gamma proteobacterium HTCC2143</name>
    <dbReference type="NCBI Taxonomy" id="247633"/>
    <lineage>
        <taxon>Bacteria</taxon>
        <taxon>Pseudomonadati</taxon>
        <taxon>Pseudomonadota</taxon>
        <taxon>Gammaproteobacteria</taxon>
        <taxon>Cellvibrionales</taxon>
        <taxon>Spongiibacteraceae</taxon>
        <taxon>BD1-7 clade</taxon>
    </lineage>
</organism>
<evidence type="ECO:0000313" key="3">
    <source>
        <dbReference type="Proteomes" id="UP000004931"/>
    </source>
</evidence>
<keyword evidence="3" id="KW-1185">Reference proteome</keyword>
<evidence type="ECO:0000256" key="1">
    <source>
        <dbReference type="SAM" id="MobiDB-lite"/>
    </source>
</evidence>
<comment type="caution">
    <text evidence="2">The sequence shown here is derived from an EMBL/GenBank/DDBJ whole genome shotgun (WGS) entry which is preliminary data.</text>
</comment>
<dbReference type="Proteomes" id="UP000004931">
    <property type="component" value="Unassembled WGS sequence"/>
</dbReference>
<evidence type="ECO:0008006" key="4">
    <source>
        <dbReference type="Google" id="ProtNLM"/>
    </source>
</evidence>
<accession>A0Y8V3</accession>
<dbReference type="eggNOG" id="COG3064">
    <property type="taxonomic scope" value="Bacteria"/>
</dbReference>
<feature type="region of interest" description="Disordered" evidence="1">
    <location>
        <begin position="137"/>
        <end position="171"/>
    </location>
</feature>
<feature type="compositionally biased region" description="Basic and acidic residues" evidence="1">
    <location>
        <begin position="197"/>
        <end position="209"/>
    </location>
</feature>
<name>A0Y8V3_9GAMM</name>
<sequence length="272" mass="28212">MNPIGTNTSVSAGVGPPPAAAERYVAGSETASIDNSKADNTVFSPVEESPASLPIINREEKPANASDAATSLKDKSADLQQQNDRRLIAKLAARDREVRAHEQAHASVGGQYAGAPSYSFQRGPDGVNYAVGGEVSISLSLGGGDPRQSLAAAEQVRRAALAPADPSAQDRRVAAAATVAATQARVELATLAAAESQSEREASADKGDEQSADNGDTSNLKTPLLGSQSEKEQQLQDIRAASLRSAQLGEQLITSDQIRRNSGIGSVVDQRA</sequence>
<feature type="compositionally biased region" description="Polar residues" evidence="1">
    <location>
        <begin position="212"/>
        <end position="228"/>
    </location>
</feature>
<feature type="compositionally biased region" description="Basic and acidic residues" evidence="1">
    <location>
        <begin position="72"/>
        <end position="83"/>
    </location>
</feature>
<dbReference type="InterPro" id="IPR021973">
    <property type="entry name" value="SprA-related"/>
</dbReference>
<feature type="compositionally biased region" description="Polar residues" evidence="1">
    <location>
        <begin position="29"/>
        <end position="43"/>
    </location>
</feature>